<gene>
    <name evidence="3" type="ORF">VSH64_08155</name>
</gene>
<dbReference type="PANTHER" id="PTHR18895">
    <property type="entry name" value="HEMK METHYLTRANSFERASE"/>
    <property type="match status" value="1"/>
</dbReference>
<keyword evidence="3" id="KW-0808">Transferase</keyword>
<dbReference type="GO" id="GO:0032259">
    <property type="term" value="P:methylation"/>
    <property type="evidence" value="ECO:0007669"/>
    <property type="project" value="UniProtKB-KW"/>
</dbReference>
<dbReference type="SUPFAM" id="SSF53335">
    <property type="entry name" value="S-adenosyl-L-methionine-dependent methyltransferases"/>
    <property type="match status" value="1"/>
</dbReference>
<dbReference type="EMBL" id="CP142149">
    <property type="protein sequence ID" value="WSE35118.1"/>
    <property type="molecule type" value="Genomic_DNA"/>
</dbReference>
<name>A0ABZ1IN59_9PSEU</name>
<feature type="compositionally biased region" description="Low complexity" evidence="1">
    <location>
        <begin position="365"/>
        <end position="393"/>
    </location>
</feature>
<dbReference type="PANTHER" id="PTHR18895:SF74">
    <property type="entry name" value="MTRF1L RELEASE FACTOR GLUTAMINE METHYLTRANSFERASE"/>
    <property type="match status" value="1"/>
</dbReference>
<feature type="domain" description="Methyltransferase small" evidence="2">
    <location>
        <begin position="159"/>
        <end position="298"/>
    </location>
</feature>
<protein>
    <submittedName>
        <fullName evidence="3">Class I SAM-dependent methyltransferase</fullName>
    </submittedName>
</protein>
<dbReference type="InterPro" id="IPR007848">
    <property type="entry name" value="Small_mtfrase_dom"/>
</dbReference>
<feature type="region of interest" description="Disordered" evidence="1">
    <location>
        <begin position="363"/>
        <end position="393"/>
    </location>
</feature>
<reference evidence="3 4" key="1">
    <citation type="journal article" date="2015" name="Int. J. Syst. Evol. Microbiol.">
        <title>Amycolatopsis rhabdoformis sp. nov., an actinomycete isolated from a tropical forest soil.</title>
        <authorList>
            <person name="Souza W.R."/>
            <person name="Silva R.E."/>
            <person name="Goodfellow M."/>
            <person name="Busarakam K."/>
            <person name="Figueiro F.S."/>
            <person name="Ferreira D."/>
            <person name="Rodrigues-Filho E."/>
            <person name="Moraes L.A.B."/>
            <person name="Zucchi T.D."/>
        </authorList>
    </citation>
    <scope>NUCLEOTIDE SEQUENCE [LARGE SCALE GENOMIC DNA]</scope>
    <source>
        <strain evidence="3 4">NCIMB 14900</strain>
    </source>
</reference>
<dbReference type="CDD" id="cd02440">
    <property type="entry name" value="AdoMet_MTases"/>
    <property type="match status" value="1"/>
</dbReference>
<dbReference type="GO" id="GO:0008168">
    <property type="term" value="F:methyltransferase activity"/>
    <property type="evidence" value="ECO:0007669"/>
    <property type="project" value="UniProtKB-KW"/>
</dbReference>
<feature type="region of interest" description="Disordered" evidence="1">
    <location>
        <begin position="323"/>
        <end position="344"/>
    </location>
</feature>
<organism evidence="3 4">
    <name type="scientific">Amycolatopsis rhabdoformis</name>
    <dbReference type="NCBI Taxonomy" id="1448059"/>
    <lineage>
        <taxon>Bacteria</taxon>
        <taxon>Bacillati</taxon>
        <taxon>Actinomycetota</taxon>
        <taxon>Actinomycetes</taxon>
        <taxon>Pseudonocardiales</taxon>
        <taxon>Pseudonocardiaceae</taxon>
        <taxon>Amycolatopsis</taxon>
    </lineage>
</organism>
<dbReference type="Proteomes" id="UP001330812">
    <property type="component" value="Chromosome"/>
</dbReference>
<dbReference type="InterPro" id="IPR029063">
    <property type="entry name" value="SAM-dependent_MTases_sf"/>
</dbReference>
<evidence type="ECO:0000313" key="4">
    <source>
        <dbReference type="Proteomes" id="UP001330812"/>
    </source>
</evidence>
<dbReference type="InterPro" id="IPR050320">
    <property type="entry name" value="N5-glutamine_MTase"/>
</dbReference>
<accession>A0ABZ1IN59</accession>
<proteinExistence type="predicted"/>
<evidence type="ECO:0000256" key="1">
    <source>
        <dbReference type="SAM" id="MobiDB-lite"/>
    </source>
</evidence>
<evidence type="ECO:0000313" key="3">
    <source>
        <dbReference type="EMBL" id="WSE35118.1"/>
    </source>
</evidence>
<evidence type="ECO:0000259" key="2">
    <source>
        <dbReference type="Pfam" id="PF05175"/>
    </source>
</evidence>
<sequence length="393" mass="42866">MVPARWWSANGTPPPRDIVLVGDELSADAAFRLAEANTALLWRGDFHNARQLLNALGRRVDRSRPPAPAATPAEAFARYRTRQARRARVLGRLLVPVEPGNVVPLRRAPDVRAALSEAYGPATERTVLTLRELLGVVSAHEWRRTGVEIASLGARIHPHFGVFSPLRSEYVDLVANEPLPARDLAFDIGTGSGVLAAVLLRRGVGSVVATDREDRALACARDNLTRLGYAERTRLVRTDLYPPGRAPLVVCNPPWLPARPHSALERAVYDPGGRMTHGFLDRLAKHLTPDGEGWLVLSDLAERLGLRSRDELLSSIGRAGLEVRGRSDTRPRHPRAADEGDPLHAARSAEVVSLWRLGVARKQPRSNWSGQTSSSRSGARTAARPRSGSTGSE</sequence>
<keyword evidence="4" id="KW-1185">Reference proteome</keyword>
<dbReference type="Pfam" id="PF05175">
    <property type="entry name" value="MTS"/>
    <property type="match status" value="1"/>
</dbReference>
<keyword evidence="3" id="KW-0489">Methyltransferase</keyword>
<dbReference type="Gene3D" id="3.40.50.150">
    <property type="entry name" value="Vaccinia Virus protein VP39"/>
    <property type="match status" value="1"/>
</dbReference>